<organism evidence="1 2">
    <name type="scientific">Geodia barretti</name>
    <name type="common">Barrett's horny sponge</name>
    <dbReference type="NCBI Taxonomy" id="519541"/>
    <lineage>
        <taxon>Eukaryota</taxon>
        <taxon>Metazoa</taxon>
        <taxon>Porifera</taxon>
        <taxon>Demospongiae</taxon>
        <taxon>Heteroscleromorpha</taxon>
        <taxon>Tetractinellida</taxon>
        <taxon>Astrophorina</taxon>
        <taxon>Geodiidae</taxon>
        <taxon>Geodia</taxon>
    </lineage>
</organism>
<gene>
    <name evidence="1" type="ORF">GBAR_LOCUS8805</name>
</gene>
<proteinExistence type="predicted"/>
<keyword evidence="2" id="KW-1185">Reference proteome</keyword>
<evidence type="ECO:0000313" key="1">
    <source>
        <dbReference type="EMBL" id="CAI8014010.1"/>
    </source>
</evidence>
<dbReference type="AlphaFoldDB" id="A0AA35RM03"/>
<feature type="non-terminal residue" evidence="1">
    <location>
        <position position="114"/>
    </location>
</feature>
<dbReference type="EMBL" id="CASHTH010001321">
    <property type="protein sequence ID" value="CAI8014010.1"/>
    <property type="molecule type" value="Genomic_DNA"/>
</dbReference>
<evidence type="ECO:0000313" key="2">
    <source>
        <dbReference type="Proteomes" id="UP001174909"/>
    </source>
</evidence>
<accession>A0AA35RM03</accession>
<comment type="caution">
    <text evidence="1">The sequence shown here is derived from an EMBL/GenBank/DDBJ whole genome shotgun (WGS) entry which is preliminary data.</text>
</comment>
<dbReference type="Proteomes" id="UP001174909">
    <property type="component" value="Unassembled WGS sequence"/>
</dbReference>
<reference evidence="1" key="1">
    <citation type="submission" date="2023-03" db="EMBL/GenBank/DDBJ databases">
        <authorList>
            <person name="Steffen K."/>
            <person name="Cardenas P."/>
        </authorList>
    </citation>
    <scope>NUCLEOTIDE SEQUENCE</scope>
</reference>
<name>A0AA35RM03_GEOBA</name>
<sequence>MIAIVPILSLYQCGGSGLRHLCHSRRRVVHAGIPHLVASRVRGSSRRRPVGIGGVVVRLTHSSPSAHECDGVDGGRCGTPRLGAIRVVELHIFTAVAAARGAFSYRILPRAARD</sequence>
<protein>
    <submittedName>
        <fullName evidence="1">Uncharacterized protein</fullName>
    </submittedName>
</protein>